<dbReference type="EMBL" id="CP012661">
    <property type="protein sequence ID" value="AMY68421.1"/>
    <property type="molecule type" value="Genomic_DNA"/>
</dbReference>
<evidence type="ECO:0000259" key="2">
    <source>
        <dbReference type="Pfam" id="PF11977"/>
    </source>
</evidence>
<dbReference type="OrthoDB" id="5196680at2"/>
<dbReference type="Gene3D" id="3.40.50.11980">
    <property type="match status" value="1"/>
</dbReference>
<dbReference type="PATRIC" id="fig|1335048.3.peg.1204"/>
<feature type="domain" description="RNase NYN" evidence="2">
    <location>
        <begin position="52"/>
        <end position="164"/>
    </location>
</feature>
<dbReference type="RefSeq" id="WP_066811484.1">
    <property type="nucleotide sequence ID" value="NZ_CP012661.1"/>
</dbReference>
<sequence length="183" mass="20075">MTAPLILLGLSLATLAAAFALPGLSDLMLLAAPCTLASLWLLLRAALGKDRQKWIVVDGSNVMHWNGNVPQIETLQEVLGHLIRHGYTPGVVFDANAGYLIAGRYLNDRALARMLGLPPKRVIVVPRGSPADPTVLAVARDLGARIVSNDRYRDWADGHPELQEPGWLIRGDYRDGRLRMDLR</sequence>
<dbReference type="STRING" id="1335048.AKL17_1165"/>
<dbReference type="Proteomes" id="UP000076128">
    <property type="component" value="Chromosome"/>
</dbReference>
<dbReference type="InterPro" id="IPR021869">
    <property type="entry name" value="RNase_Zc3h12_NYN"/>
</dbReference>
<protein>
    <recommendedName>
        <fullName evidence="2">RNase NYN domain-containing protein</fullName>
    </recommendedName>
</protein>
<dbReference type="KEGG" id="daa:AKL17_1165"/>
<keyword evidence="1" id="KW-0812">Transmembrane</keyword>
<evidence type="ECO:0000256" key="1">
    <source>
        <dbReference type="SAM" id="Phobius"/>
    </source>
</evidence>
<feature type="transmembrane region" description="Helical" evidence="1">
    <location>
        <begin position="30"/>
        <end position="47"/>
    </location>
</feature>
<reference evidence="3 4" key="1">
    <citation type="submission" date="2015-09" db="EMBL/GenBank/DDBJ databases">
        <title>Complete genome sequence of Defluviimonas alba cai42t isolated from an oilfield in Xinjiang.</title>
        <authorList>
            <person name="Geng S."/>
            <person name="Pan X."/>
            <person name="Wu X."/>
        </authorList>
    </citation>
    <scope>NUCLEOTIDE SEQUENCE [LARGE SCALE GENOMIC DNA]</scope>
    <source>
        <strain evidence="4">cai42</strain>
    </source>
</reference>
<name>A0A159Z0M0_9RHOB</name>
<gene>
    <name evidence="3" type="ORF">AKL17_1165</name>
</gene>
<proteinExistence type="predicted"/>
<organism evidence="3 4">
    <name type="scientific">Frigidibacter mobilis</name>
    <dbReference type="NCBI Taxonomy" id="1335048"/>
    <lineage>
        <taxon>Bacteria</taxon>
        <taxon>Pseudomonadati</taxon>
        <taxon>Pseudomonadota</taxon>
        <taxon>Alphaproteobacteria</taxon>
        <taxon>Rhodobacterales</taxon>
        <taxon>Paracoccaceae</taxon>
        <taxon>Frigidibacter</taxon>
    </lineage>
</organism>
<evidence type="ECO:0000313" key="3">
    <source>
        <dbReference type="EMBL" id="AMY68421.1"/>
    </source>
</evidence>
<keyword evidence="4" id="KW-1185">Reference proteome</keyword>
<keyword evidence="1" id="KW-1133">Transmembrane helix</keyword>
<dbReference type="AlphaFoldDB" id="A0A159Z0M0"/>
<keyword evidence="1" id="KW-0472">Membrane</keyword>
<evidence type="ECO:0000313" key="4">
    <source>
        <dbReference type="Proteomes" id="UP000076128"/>
    </source>
</evidence>
<accession>A0A159Z0M0</accession>
<dbReference type="Pfam" id="PF11977">
    <property type="entry name" value="RNase_Zc3h12a"/>
    <property type="match status" value="1"/>
</dbReference>